<evidence type="ECO:0000313" key="2">
    <source>
        <dbReference type="EMBL" id="EFD92373.1"/>
    </source>
</evidence>
<dbReference type="InterPro" id="IPR009061">
    <property type="entry name" value="DNA-bd_dom_put_sf"/>
</dbReference>
<dbReference type="Gene3D" id="3.30.56.10">
    <property type="match status" value="1"/>
</dbReference>
<name>D6GWP8_PARA5</name>
<protein>
    <submittedName>
        <fullName evidence="2">Phenylalanyl-tRNA synthetase beta subunit-like protein</fullName>
    </submittedName>
</protein>
<dbReference type="Pfam" id="PF03484">
    <property type="entry name" value="B5"/>
    <property type="match status" value="1"/>
</dbReference>
<dbReference type="PROSITE" id="PS51483">
    <property type="entry name" value="B5"/>
    <property type="match status" value="1"/>
</dbReference>
<evidence type="ECO:0000259" key="1">
    <source>
        <dbReference type="PROSITE" id="PS51483"/>
    </source>
</evidence>
<keyword evidence="2" id="KW-0030">Aminoacyl-tRNA synthetase</keyword>
<reference evidence="2 3" key="1">
    <citation type="journal article" date="2010" name="Proc. Natl. Acad. Sci. U.S.A.">
        <title>Enigmatic, ultrasmall, uncultivated Archaea.</title>
        <authorList>
            <person name="Baker B.J."/>
            <person name="Comolli L.R."/>
            <person name="Dick G.J."/>
            <person name="Hauser L.J."/>
            <person name="Hyatt D."/>
            <person name="Dill B.D."/>
            <person name="Land M.L."/>
            <person name="Verberkmoes N.C."/>
            <person name="Hettich R.L."/>
            <person name="Banfield J.F."/>
        </authorList>
    </citation>
    <scope>NUCLEOTIDE SEQUENCE [LARGE SCALE GENOMIC DNA]</scope>
</reference>
<sequence>MDYTVKVSGKDIAVEPPFYRQDIMHQVDIIDDVMRSIGVENIPSITPHSYTEGGNLQDHYSINNIKRSNARIWYL</sequence>
<feature type="domain" description="B5" evidence="1">
    <location>
        <begin position="1"/>
        <end position="44"/>
    </location>
</feature>
<dbReference type="GO" id="GO:0006432">
    <property type="term" value="P:phenylalanyl-tRNA aminoacylation"/>
    <property type="evidence" value="ECO:0007669"/>
    <property type="project" value="InterPro"/>
</dbReference>
<dbReference type="GO" id="GO:0000287">
    <property type="term" value="F:magnesium ion binding"/>
    <property type="evidence" value="ECO:0007669"/>
    <property type="project" value="InterPro"/>
</dbReference>
<dbReference type="Proteomes" id="UP000009376">
    <property type="component" value="Unassembled WGS sequence"/>
</dbReference>
<dbReference type="EMBL" id="GG745604">
    <property type="protein sequence ID" value="EFD92373.1"/>
    <property type="molecule type" value="Genomic_DNA"/>
</dbReference>
<keyword evidence="2" id="KW-0436">Ligase</keyword>
<dbReference type="GO" id="GO:0004812">
    <property type="term" value="F:aminoacyl-tRNA ligase activity"/>
    <property type="evidence" value="ECO:0007669"/>
    <property type="project" value="UniProtKB-KW"/>
</dbReference>
<accession>D6GWP8</accession>
<dbReference type="AlphaFoldDB" id="D6GWP8"/>
<dbReference type="InterPro" id="IPR005147">
    <property type="entry name" value="tRNA_synthase_B5-dom"/>
</dbReference>
<proteinExistence type="predicted"/>
<evidence type="ECO:0000313" key="3">
    <source>
        <dbReference type="Proteomes" id="UP000009376"/>
    </source>
</evidence>
<dbReference type="GO" id="GO:0005524">
    <property type="term" value="F:ATP binding"/>
    <property type="evidence" value="ECO:0007669"/>
    <property type="project" value="InterPro"/>
</dbReference>
<dbReference type="SUPFAM" id="SSF46955">
    <property type="entry name" value="Putative DNA-binding domain"/>
    <property type="match status" value="1"/>
</dbReference>
<dbReference type="GO" id="GO:0003723">
    <property type="term" value="F:RNA binding"/>
    <property type="evidence" value="ECO:0007669"/>
    <property type="project" value="InterPro"/>
</dbReference>
<gene>
    <name evidence="2" type="ORF">BJBARM5_0918</name>
</gene>
<organism evidence="2 3">
    <name type="scientific">Candidatus Parvarchaeum acidophilus ARMAN-5</name>
    <dbReference type="NCBI Taxonomy" id="662762"/>
    <lineage>
        <taxon>Archaea</taxon>
        <taxon>Candidatus Parvarchaeota</taxon>
        <taxon>Candidatus Parvarchaeum</taxon>
    </lineage>
</organism>